<sequence>MAKPVLKVKKDKNGKNCATVPCIEMLSYVYEKNLPLPDKSFNEIIKDLQEETKKVFAKTKPRPKAPTSNSFNNCNGRWAEYVFGAYVWNYLADKNATNKQNNDPIRFVYVKLPTNDSKMDAWISLLKKEQYDTLIEFERDDTDKQVKAAGHKAFRLCSSNPDSVILKFEENDYIQYGLDSMKTIDNLSGANIKMMDSVFSKLAGKVTIEENLKCFLSIKNSIRPDRRYQFVHEGDDVKAIIMLLCTRLQLNVGNISDFCQKRFYAFSLNGFNGADENCMETATTACISSPVMGLIWCVDKLFSCLTPEEIKNDMDVIMI</sequence>
<gene>
    <name evidence="1" type="ORF">E5329_17745</name>
</gene>
<keyword evidence="2" id="KW-1185">Reference proteome</keyword>
<organism evidence="1 2">
    <name type="scientific">Petralouisia muris</name>
    <dbReference type="NCBI Taxonomy" id="3032872"/>
    <lineage>
        <taxon>Bacteria</taxon>
        <taxon>Bacillati</taxon>
        <taxon>Bacillota</taxon>
        <taxon>Clostridia</taxon>
        <taxon>Lachnospirales</taxon>
        <taxon>Lachnospiraceae</taxon>
        <taxon>Petralouisia</taxon>
    </lineage>
</organism>
<comment type="caution">
    <text evidence="1">The sequence shown here is derived from an EMBL/GenBank/DDBJ whole genome shotgun (WGS) entry which is preliminary data.</text>
</comment>
<accession>A0AC61RTA2</accession>
<proteinExistence type="predicted"/>
<name>A0AC61RTA2_9FIRM</name>
<protein>
    <submittedName>
        <fullName evidence="1">Uncharacterized protein</fullName>
    </submittedName>
</protein>
<dbReference type="EMBL" id="SRYA01000040">
    <property type="protein sequence ID" value="TGY93603.1"/>
    <property type="molecule type" value="Genomic_DNA"/>
</dbReference>
<dbReference type="Proteomes" id="UP000304953">
    <property type="component" value="Unassembled WGS sequence"/>
</dbReference>
<evidence type="ECO:0000313" key="1">
    <source>
        <dbReference type="EMBL" id="TGY93603.1"/>
    </source>
</evidence>
<reference evidence="1" key="1">
    <citation type="submission" date="2019-04" db="EMBL/GenBank/DDBJ databases">
        <title>Microbes associate with the intestines of laboratory mice.</title>
        <authorList>
            <person name="Navarre W."/>
            <person name="Wong E."/>
            <person name="Huang K."/>
            <person name="Tropini C."/>
            <person name="Ng K."/>
            <person name="Yu B."/>
        </authorList>
    </citation>
    <scope>NUCLEOTIDE SEQUENCE</scope>
    <source>
        <strain evidence="1">NM01_1-7b</strain>
    </source>
</reference>
<evidence type="ECO:0000313" key="2">
    <source>
        <dbReference type="Proteomes" id="UP000304953"/>
    </source>
</evidence>